<dbReference type="GO" id="GO:0008234">
    <property type="term" value="F:cysteine-type peptidase activity"/>
    <property type="evidence" value="ECO:0007669"/>
    <property type="project" value="UniProtKB-KW"/>
</dbReference>
<dbReference type="CDD" id="cd13402">
    <property type="entry name" value="LT_TF-like"/>
    <property type="match status" value="1"/>
</dbReference>
<dbReference type="SUPFAM" id="SSF53955">
    <property type="entry name" value="Lysozyme-like"/>
    <property type="match status" value="1"/>
</dbReference>
<evidence type="ECO:0000256" key="4">
    <source>
        <dbReference type="ARBA" id="ARBA00022807"/>
    </source>
</evidence>
<dbReference type="Pfam" id="PF06605">
    <property type="entry name" value="Prophage_tail"/>
    <property type="match status" value="1"/>
</dbReference>
<organism evidence="7 8">
    <name type="scientific">Pediococcus acidilactici</name>
    <dbReference type="NCBI Taxonomy" id="1254"/>
    <lineage>
        <taxon>Bacteria</taxon>
        <taxon>Bacillati</taxon>
        <taxon>Bacillota</taxon>
        <taxon>Bacilli</taxon>
        <taxon>Lactobacillales</taxon>
        <taxon>Lactobacillaceae</taxon>
        <taxon>Pediococcus</taxon>
        <taxon>Pediococcus acidilactici group</taxon>
    </lineage>
</organism>
<dbReference type="Gene3D" id="3.55.50.40">
    <property type="match status" value="1"/>
</dbReference>
<evidence type="ECO:0000256" key="5">
    <source>
        <dbReference type="SAM" id="MobiDB-lite"/>
    </source>
</evidence>
<evidence type="ECO:0000313" key="8">
    <source>
        <dbReference type="Proteomes" id="UP001280415"/>
    </source>
</evidence>
<dbReference type="PANTHER" id="PTHR47359">
    <property type="entry name" value="PEPTIDOGLYCAN DL-ENDOPEPTIDASE CWLO"/>
    <property type="match status" value="1"/>
</dbReference>
<name>A0AAW8YME9_PEDAC</name>
<evidence type="ECO:0000256" key="1">
    <source>
        <dbReference type="ARBA" id="ARBA00007074"/>
    </source>
</evidence>
<sequence>MSDQPVLVQAINSSSIDRLVSFVPDSFQISWELNGDYKLSFTAWDDKSPAFANLNAESIIRFANTDYVIKQVTPTDSKGIETVNVSATHVYSDISRVFQRNVKKGDVNYGPADILNFYLKDNKLGYSFQVIGNFSKVKVTDLGNSSAKDALSKIVELWPDAVIYPDGKQIKVYEHNHFFKNYGHRIDYLNSASEVSFDYDSTDIVNQVRAVGPTFEKTIKTGDESKLDGTTSAVKGDWGPAIRYAAKITGTSINDDEVNKIKDVIQHESQGNETVVNHWDSNAVAGHPSKGLLQFIQSTFDHYAIKPYTNILKGFHQLLALFNDSNWREDIKLGGWGPTGGRRMDKVKLPSKSSGAKKVIAAAKKYLGVPYVWGGHNKSNPRAGMDCSGFVSQVYHDLGIEIPAYTVAMEKYGKTVSKPQTGDMLFYGRHGASYHIALALDEKNMIFEPQPGQSCRMEPISYYKPSWIARNDKMAKIVAEGKGDNGSDATTSVTTTENYFEPFIVQDDESIKKWGLHPGGDVTSDTIKNADQMKKWVMTQLKPNPGLSVKVTTIDNNEPTPGDMIRLEIRPKQFITNMGVVGYEYYPFSKLNPTTVTLNQNAKTILDYEKARNRNFQTATQNASNHANNNASGQETWTDEEVGQFGAGV</sequence>
<keyword evidence="3" id="KW-0378">Hydrolase</keyword>
<dbReference type="InterPro" id="IPR000064">
    <property type="entry name" value="NLP_P60_dom"/>
</dbReference>
<reference evidence="7" key="2">
    <citation type="submission" date="2023-10" db="EMBL/GenBank/DDBJ databases">
        <authorList>
            <person name="Khurajog B."/>
        </authorList>
    </citation>
    <scope>NUCLEOTIDE SEQUENCE</scope>
    <source>
        <strain evidence="7">BF14</strain>
    </source>
</reference>
<gene>
    <name evidence="7" type="ORF">R0H03_03965</name>
</gene>
<dbReference type="InterPro" id="IPR010572">
    <property type="entry name" value="Tail_dom"/>
</dbReference>
<evidence type="ECO:0000256" key="3">
    <source>
        <dbReference type="ARBA" id="ARBA00022801"/>
    </source>
</evidence>
<feature type="compositionally biased region" description="Low complexity" evidence="5">
    <location>
        <begin position="620"/>
        <end position="632"/>
    </location>
</feature>
<keyword evidence="2" id="KW-0645">Protease</keyword>
<feature type="region of interest" description="Disordered" evidence="5">
    <location>
        <begin position="620"/>
        <end position="649"/>
    </location>
</feature>
<dbReference type="Proteomes" id="UP001280415">
    <property type="component" value="Unassembled WGS sequence"/>
</dbReference>
<evidence type="ECO:0000256" key="2">
    <source>
        <dbReference type="ARBA" id="ARBA00022670"/>
    </source>
</evidence>
<dbReference type="SUPFAM" id="SSF54001">
    <property type="entry name" value="Cysteine proteinases"/>
    <property type="match status" value="1"/>
</dbReference>
<evidence type="ECO:0000259" key="6">
    <source>
        <dbReference type="PROSITE" id="PS51935"/>
    </source>
</evidence>
<dbReference type="Pfam" id="PF18994">
    <property type="entry name" value="Prophage_tailD1"/>
    <property type="match status" value="1"/>
</dbReference>
<dbReference type="Pfam" id="PF00877">
    <property type="entry name" value="NLPC_P60"/>
    <property type="match status" value="1"/>
</dbReference>
<dbReference type="PANTHER" id="PTHR47359:SF3">
    <property type="entry name" value="NLP_P60 DOMAIN-CONTAINING PROTEIN-RELATED"/>
    <property type="match status" value="1"/>
</dbReference>
<dbReference type="Gene3D" id="3.90.1720.10">
    <property type="entry name" value="endopeptidase domain like (from Nostoc punctiforme)"/>
    <property type="match status" value="1"/>
</dbReference>
<dbReference type="InterPro" id="IPR044051">
    <property type="entry name" value="Prophage_tail_N"/>
</dbReference>
<dbReference type="AlphaFoldDB" id="A0AAW8YME9"/>
<feature type="domain" description="NlpC/P60" evidence="6">
    <location>
        <begin position="353"/>
        <end position="478"/>
    </location>
</feature>
<dbReference type="Gene3D" id="6.20.110.10">
    <property type="match status" value="1"/>
</dbReference>
<dbReference type="InterPro" id="IPR051794">
    <property type="entry name" value="PG_Endopeptidase_C40"/>
</dbReference>
<dbReference type="EMBL" id="JAWJAX010000003">
    <property type="protein sequence ID" value="MDV2911021.1"/>
    <property type="molecule type" value="Genomic_DNA"/>
</dbReference>
<protein>
    <submittedName>
        <fullName evidence="7">Phage tail protein</fullName>
    </submittedName>
</protein>
<accession>A0AAW8YME9</accession>
<dbReference type="PROSITE" id="PS51935">
    <property type="entry name" value="NLPC_P60"/>
    <property type="match status" value="1"/>
</dbReference>
<dbReference type="InterPro" id="IPR038765">
    <property type="entry name" value="Papain-like_cys_pep_sf"/>
</dbReference>
<evidence type="ECO:0000313" key="7">
    <source>
        <dbReference type="EMBL" id="MDV2911021.1"/>
    </source>
</evidence>
<dbReference type="GO" id="GO:0006508">
    <property type="term" value="P:proteolysis"/>
    <property type="evidence" value="ECO:0007669"/>
    <property type="project" value="UniProtKB-KW"/>
</dbReference>
<comment type="caution">
    <text evidence="7">The sequence shown here is derived from an EMBL/GenBank/DDBJ whole genome shotgun (WGS) entry which is preliminary data.</text>
</comment>
<comment type="similarity">
    <text evidence="1">Belongs to the peptidase C40 family.</text>
</comment>
<dbReference type="RefSeq" id="WP_317052038.1">
    <property type="nucleotide sequence ID" value="NZ_CP140878.1"/>
</dbReference>
<proteinExistence type="inferred from homology"/>
<dbReference type="InterPro" id="IPR023346">
    <property type="entry name" value="Lysozyme-like_dom_sf"/>
</dbReference>
<reference evidence="7" key="1">
    <citation type="journal article" date="2023" name="PeerJ">
        <title>Selection and evaluation of lactic acid bacteria from chicken feces in Thailand as potential probiotics.</title>
        <authorList>
            <person name="Khurajog B."/>
            <person name="Disastra Y."/>
            <person name="Lawwyne L.D."/>
            <person name="Sirichokchatchawan W."/>
            <person name="Niyomtham W."/>
            <person name="Yindee J."/>
            <person name="Hampson D.J."/>
            <person name="Prapasarakul N."/>
        </authorList>
    </citation>
    <scope>NUCLEOTIDE SEQUENCE</scope>
    <source>
        <strain evidence="7">BF14</strain>
    </source>
</reference>
<keyword evidence="4" id="KW-0788">Thiol protease</keyword>